<reference evidence="2" key="1">
    <citation type="submission" date="2023-06" db="EMBL/GenBank/DDBJ databases">
        <title>Genome-scale phylogeny and comparative genomics of the fungal order Sordariales.</title>
        <authorList>
            <consortium name="Lawrence Berkeley National Laboratory"/>
            <person name="Hensen N."/>
            <person name="Bonometti L."/>
            <person name="Westerberg I."/>
            <person name="Brannstrom I.O."/>
            <person name="Guillou S."/>
            <person name="Cros-Aarteil S."/>
            <person name="Calhoun S."/>
            <person name="Haridas S."/>
            <person name="Kuo A."/>
            <person name="Mondo S."/>
            <person name="Pangilinan J."/>
            <person name="Riley R."/>
            <person name="Labutti K."/>
            <person name="Andreopoulos B."/>
            <person name="Lipzen A."/>
            <person name="Chen C."/>
            <person name="Yanf M."/>
            <person name="Daum C."/>
            <person name="Ng V."/>
            <person name="Clum A."/>
            <person name="Steindorff A."/>
            <person name="Ohm R."/>
            <person name="Martin F."/>
            <person name="Silar P."/>
            <person name="Natvig D."/>
            <person name="Lalanne C."/>
            <person name="Gautier V."/>
            <person name="Ament-Velasquez S.L."/>
            <person name="Kruys A."/>
            <person name="Hutchinson M.I."/>
            <person name="Powell A.J."/>
            <person name="Barry K."/>
            <person name="Miller A.N."/>
            <person name="Grigoriev I.V."/>
            <person name="Debuchy R."/>
            <person name="Gladieux P."/>
            <person name="Thoren M.H."/>
            <person name="Johannesson H."/>
        </authorList>
    </citation>
    <scope>NUCLEOTIDE SEQUENCE</scope>
    <source>
        <strain evidence="2">SMH2532-1</strain>
    </source>
</reference>
<evidence type="ECO:0000313" key="3">
    <source>
        <dbReference type="Proteomes" id="UP001174936"/>
    </source>
</evidence>
<name>A0AA39Y9S2_9PEZI</name>
<dbReference type="AlphaFoldDB" id="A0AA39Y9S2"/>
<keyword evidence="1" id="KW-0472">Membrane</keyword>
<sequence>MPPESAPMAEKLPEVPRRTFSISSRRLENHFSRRPTTVTVASHFTNIIDPLPKFASTGLFILFASLVPTRKNKRFEVDKRAFDPVGGFVFGMPLGFLTLLSIGLKECINIHIPKHSSDAPGSRRDRMTPLQVLWTLWLRCIVFLYASAVPALLLVGPWSQTARTNLKAHHEAHHGPANISKTRMTGILIAEVILGRKASGFGEVGQAWTSGSAPTALKMGS</sequence>
<comment type="caution">
    <text evidence="2">The sequence shown here is derived from an EMBL/GenBank/DDBJ whole genome shotgun (WGS) entry which is preliminary data.</text>
</comment>
<dbReference type="EMBL" id="JAULSV010000003">
    <property type="protein sequence ID" value="KAK0648676.1"/>
    <property type="molecule type" value="Genomic_DNA"/>
</dbReference>
<evidence type="ECO:0000313" key="2">
    <source>
        <dbReference type="EMBL" id="KAK0648676.1"/>
    </source>
</evidence>
<gene>
    <name evidence="2" type="ORF">B0T16DRAFT_388862</name>
</gene>
<feature type="transmembrane region" description="Helical" evidence="1">
    <location>
        <begin position="81"/>
        <end position="104"/>
    </location>
</feature>
<dbReference type="Proteomes" id="UP001174936">
    <property type="component" value="Unassembled WGS sequence"/>
</dbReference>
<accession>A0AA39Y9S2</accession>
<feature type="transmembrane region" description="Helical" evidence="1">
    <location>
        <begin position="136"/>
        <end position="155"/>
    </location>
</feature>
<evidence type="ECO:0000256" key="1">
    <source>
        <dbReference type="SAM" id="Phobius"/>
    </source>
</evidence>
<proteinExistence type="predicted"/>
<protein>
    <submittedName>
        <fullName evidence="2">Uncharacterized protein</fullName>
    </submittedName>
</protein>
<organism evidence="2 3">
    <name type="scientific">Cercophora newfieldiana</name>
    <dbReference type="NCBI Taxonomy" id="92897"/>
    <lineage>
        <taxon>Eukaryota</taxon>
        <taxon>Fungi</taxon>
        <taxon>Dikarya</taxon>
        <taxon>Ascomycota</taxon>
        <taxon>Pezizomycotina</taxon>
        <taxon>Sordariomycetes</taxon>
        <taxon>Sordariomycetidae</taxon>
        <taxon>Sordariales</taxon>
        <taxon>Lasiosphaeriaceae</taxon>
        <taxon>Cercophora</taxon>
    </lineage>
</organism>
<keyword evidence="1" id="KW-1133">Transmembrane helix</keyword>
<feature type="transmembrane region" description="Helical" evidence="1">
    <location>
        <begin position="51"/>
        <end position="69"/>
    </location>
</feature>
<keyword evidence="1" id="KW-0812">Transmembrane</keyword>
<keyword evidence="3" id="KW-1185">Reference proteome</keyword>